<sequence length="143" mass="16674">MLGLVFWSCLYLGFTVSHYQPDALDYITYTMIFPNLLFDHTSHFFSSSFLTLNVSFSPFLPQSHLSSRTQPTKKNQPTSPGELHLYPKYVEVYIPISNKISIPKPLPDLGKQRTFTAWLQIYCNYGRWDRRFIELGSEVVREV</sequence>
<feature type="chain" id="PRO_5030867908" evidence="1">
    <location>
        <begin position="18"/>
        <end position="143"/>
    </location>
</feature>
<dbReference type="AlphaFoldDB" id="A0A7U2N147"/>
<feature type="signal peptide" evidence="1">
    <location>
        <begin position="1"/>
        <end position="17"/>
    </location>
</feature>
<proteinExistence type="predicted"/>
<dbReference type="Proteomes" id="UP000596276">
    <property type="component" value="Chromosome 6"/>
</dbReference>
<dbReference type="VEuPathDB" id="FungiDB:F9C07_2167517"/>
<keyword evidence="3" id="KW-1185">Reference proteome</keyword>
<evidence type="ECO:0000313" key="3">
    <source>
        <dbReference type="Proteomes" id="UP000596276"/>
    </source>
</evidence>
<dbReference type="EMBL" id="CP044623">
    <property type="protein sequence ID" value="QRD93588.1"/>
    <property type="molecule type" value="Genomic_DNA"/>
</dbReference>
<reference evidence="3" key="1">
    <citation type="journal article" date="2021" name="G3 (Bethesda)">
        <title>Chromosome assembled and annotated genome sequence of Aspergillus flavus NRRL 3357.</title>
        <authorList>
            <person name="Skerker J.M."/>
            <person name="Pianalto K.M."/>
            <person name="Mondo S.J."/>
            <person name="Yang K."/>
            <person name="Arkin A.P."/>
            <person name="Keller N.P."/>
            <person name="Grigoriev I.V."/>
            <person name="Louise Glass N.L."/>
        </authorList>
    </citation>
    <scope>NUCLEOTIDE SEQUENCE [LARGE SCALE GENOMIC DNA]</scope>
    <source>
        <strain evidence="3">ATCC 200026 / FGSC A1120 / IAM 13836 / NRRL 3357 / JCM 12722 / SRRC 167</strain>
    </source>
</reference>
<evidence type="ECO:0000256" key="1">
    <source>
        <dbReference type="SAM" id="SignalP"/>
    </source>
</evidence>
<organism evidence="2 3">
    <name type="scientific">Aspergillus flavus (strain ATCC 200026 / FGSC A1120 / IAM 13836 / NRRL 3357 / JCM 12722 / SRRC 167)</name>
    <dbReference type="NCBI Taxonomy" id="332952"/>
    <lineage>
        <taxon>Eukaryota</taxon>
        <taxon>Fungi</taxon>
        <taxon>Dikarya</taxon>
        <taxon>Ascomycota</taxon>
        <taxon>Pezizomycotina</taxon>
        <taxon>Eurotiomycetes</taxon>
        <taxon>Eurotiomycetidae</taxon>
        <taxon>Eurotiales</taxon>
        <taxon>Aspergillaceae</taxon>
        <taxon>Aspergillus</taxon>
        <taxon>Aspergillus subgen. Circumdati</taxon>
    </lineage>
</organism>
<protein>
    <submittedName>
        <fullName evidence="2">Uncharacterized protein</fullName>
    </submittedName>
</protein>
<name>A0A7U2N147_ASPFN</name>
<accession>A0A7U2N147</accession>
<keyword evidence="1" id="KW-0732">Signal</keyword>
<evidence type="ECO:0000313" key="2">
    <source>
        <dbReference type="EMBL" id="QRD93588.1"/>
    </source>
</evidence>
<gene>
    <name evidence="2" type="ORF">F9C07_2167517</name>
</gene>